<dbReference type="AlphaFoldDB" id="A0A839Z9Y5"/>
<keyword evidence="2" id="KW-1185">Reference proteome</keyword>
<accession>A0A839Z9Y5</accession>
<sequence>MSMVTIAGQSVDADDPCALWQALYAYKLKVLTGEQVEEIEIRSPLTNRRTRFSPGNIAAIEAELRDLQRACDAKSGKRTRFAISGGFRPY</sequence>
<reference evidence="1 2" key="1">
    <citation type="submission" date="2020-08" db="EMBL/GenBank/DDBJ databases">
        <title>Genomic Encyclopedia of Type Strains, Phase IV (KMG-IV): sequencing the most valuable type-strain genomes for metagenomic binning, comparative biology and taxonomic classification.</title>
        <authorList>
            <person name="Goeker M."/>
        </authorList>
    </citation>
    <scope>NUCLEOTIDE SEQUENCE [LARGE SCALE GENOMIC DNA]</scope>
    <source>
        <strain evidence="1 2">DSM 5895</strain>
    </source>
</reference>
<gene>
    <name evidence="1" type="ORF">FHS55_002134</name>
</gene>
<comment type="caution">
    <text evidence="1">The sequence shown here is derived from an EMBL/GenBank/DDBJ whole genome shotgun (WGS) entry which is preliminary data.</text>
</comment>
<evidence type="ECO:0000313" key="2">
    <source>
        <dbReference type="Proteomes" id="UP000533469"/>
    </source>
</evidence>
<organism evidence="1 2">
    <name type="scientific">Ancylobacter tetraedralis</name>
    <dbReference type="NCBI Taxonomy" id="217068"/>
    <lineage>
        <taxon>Bacteria</taxon>
        <taxon>Pseudomonadati</taxon>
        <taxon>Pseudomonadota</taxon>
        <taxon>Alphaproteobacteria</taxon>
        <taxon>Hyphomicrobiales</taxon>
        <taxon>Xanthobacteraceae</taxon>
        <taxon>Ancylobacter</taxon>
    </lineage>
</organism>
<dbReference type="RefSeq" id="WP_183189685.1">
    <property type="nucleotide sequence ID" value="NZ_JACICD010000003.1"/>
</dbReference>
<dbReference type="Proteomes" id="UP000533469">
    <property type="component" value="Unassembled WGS sequence"/>
</dbReference>
<protein>
    <submittedName>
        <fullName evidence="1">Uncharacterized protein</fullName>
    </submittedName>
</protein>
<evidence type="ECO:0000313" key="1">
    <source>
        <dbReference type="EMBL" id="MBB3771535.1"/>
    </source>
</evidence>
<name>A0A839Z9Y5_9HYPH</name>
<dbReference type="EMBL" id="JACICD010000003">
    <property type="protein sequence ID" value="MBB3771535.1"/>
    <property type="molecule type" value="Genomic_DNA"/>
</dbReference>
<proteinExistence type="predicted"/>